<comment type="caution">
    <text evidence="2">The sequence shown here is derived from an EMBL/GenBank/DDBJ whole genome shotgun (WGS) entry which is preliminary data.</text>
</comment>
<feature type="signal peptide" evidence="1">
    <location>
        <begin position="1"/>
        <end position="17"/>
    </location>
</feature>
<keyword evidence="1" id="KW-0732">Signal</keyword>
<dbReference type="AlphaFoldDB" id="A0A8T0IM50"/>
<dbReference type="Proteomes" id="UP000822688">
    <property type="component" value="Chromosome 3"/>
</dbReference>
<protein>
    <submittedName>
        <fullName evidence="2">Uncharacterized protein</fullName>
    </submittedName>
</protein>
<name>A0A8T0IM50_CERPU</name>
<evidence type="ECO:0000256" key="1">
    <source>
        <dbReference type="SAM" id="SignalP"/>
    </source>
</evidence>
<evidence type="ECO:0000313" key="3">
    <source>
        <dbReference type="Proteomes" id="UP000822688"/>
    </source>
</evidence>
<dbReference type="EMBL" id="CM026423">
    <property type="protein sequence ID" value="KAG0584332.1"/>
    <property type="molecule type" value="Genomic_DNA"/>
</dbReference>
<evidence type="ECO:0000313" key="2">
    <source>
        <dbReference type="EMBL" id="KAG0584332.1"/>
    </source>
</evidence>
<accession>A0A8T0IM50</accession>
<sequence>MEIVAHMLLPLSLLTSARDWLSTSRSLHMLNARMAQKQTSMLNLVQVVSIHFRLVYYKPWQMCSSAAVNDFFALRTTEPKAPSLCSDFPVGFGLGYALAWQ</sequence>
<organism evidence="2 3">
    <name type="scientific">Ceratodon purpureus</name>
    <name type="common">Fire moss</name>
    <name type="synonym">Dicranum purpureum</name>
    <dbReference type="NCBI Taxonomy" id="3225"/>
    <lineage>
        <taxon>Eukaryota</taxon>
        <taxon>Viridiplantae</taxon>
        <taxon>Streptophyta</taxon>
        <taxon>Embryophyta</taxon>
        <taxon>Bryophyta</taxon>
        <taxon>Bryophytina</taxon>
        <taxon>Bryopsida</taxon>
        <taxon>Dicranidae</taxon>
        <taxon>Pseudoditrichales</taxon>
        <taxon>Ditrichaceae</taxon>
        <taxon>Ceratodon</taxon>
    </lineage>
</organism>
<reference evidence="2" key="1">
    <citation type="submission" date="2020-06" db="EMBL/GenBank/DDBJ databases">
        <title>WGS assembly of Ceratodon purpureus strain R40.</title>
        <authorList>
            <person name="Carey S.B."/>
            <person name="Jenkins J."/>
            <person name="Shu S."/>
            <person name="Lovell J.T."/>
            <person name="Sreedasyam A."/>
            <person name="Maumus F."/>
            <person name="Tiley G.P."/>
            <person name="Fernandez-Pozo N."/>
            <person name="Barry K."/>
            <person name="Chen C."/>
            <person name="Wang M."/>
            <person name="Lipzen A."/>
            <person name="Daum C."/>
            <person name="Saski C.A."/>
            <person name="Payton A.C."/>
            <person name="Mcbreen J.C."/>
            <person name="Conrad R.E."/>
            <person name="Kollar L.M."/>
            <person name="Olsson S."/>
            <person name="Huttunen S."/>
            <person name="Landis J.B."/>
            <person name="Wickett N.J."/>
            <person name="Johnson M.G."/>
            <person name="Rensing S.A."/>
            <person name="Grimwood J."/>
            <person name="Schmutz J."/>
            <person name="Mcdaniel S.F."/>
        </authorList>
    </citation>
    <scope>NUCLEOTIDE SEQUENCE</scope>
    <source>
        <strain evidence="2">R40</strain>
    </source>
</reference>
<gene>
    <name evidence="2" type="ORF">KC19_3G203700</name>
</gene>
<keyword evidence="3" id="KW-1185">Reference proteome</keyword>
<feature type="chain" id="PRO_5035780879" evidence="1">
    <location>
        <begin position="18"/>
        <end position="101"/>
    </location>
</feature>
<proteinExistence type="predicted"/>